<organism evidence="1 2">
    <name type="scientific">Mortierella isabellina</name>
    <name type="common">Filamentous fungus</name>
    <name type="synonym">Umbelopsis isabellina</name>
    <dbReference type="NCBI Taxonomy" id="91625"/>
    <lineage>
        <taxon>Eukaryota</taxon>
        <taxon>Fungi</taxon>
        <taxon>Fungi incertae sedis</taxon>
        <taxon>Mucoromycota</taxon>
        <taxon>Mucoromycotina</taxon>
        <taxon>Umbelopsidomycetes</taxon>
        <taxon>Umbelopsidales</taxon>
        <taxon>Umbelopsidaceae</taxon>
        <taxon>Umbelopsis</taxon>
    </lineage>
</organism>
<evidence type="ECO:0000313" key="2">
    <source>
        <dbReference type="Proteomes" id="UP000654370"/>
    </source>
</evidence>
<comment type="caution">
    <text evidence="1">The sequence shown here is derived from an EMBL/GenBank/DDBJ whole genome shotgun (WGS) entry which is preliminary data.</text>
</comment>
<reference evidence="1" key="1">
    <citation type="submission" date="2020-12" db="EMBL/GenBank/DDBJ databases">
        <title>Metabolic potential, ecology and presence of endohyphal bacteria is reflected in genomic diversity of Mucoromycotina.</title>
        <authorList>
            <person name="Muszewska A."/>
            <person name="Okrasinska A."/>
            <person name="Steczkiewicz K."/>
            <person name="Drgas O."/>
            <person name="Orlowska M."/>
            <person name="Perlinska-Lenart U."/>
            <person name="Aleksandrzak-Piekarczyk T."/>
            <person name="Szatraj K."/>
            <person name="Zielenkiewicz U."/>
            <person name="Pilsyk S."/>
            <person name="Malc E."/>
            <person name="Mieczkowski P."/>
            <person name="Kruszewska J.S."/>
            <person name="Biernat P."/>
            <person name="Pawlowska J."/>
        </authorList>
    </citation>
    <scope>NUCLEOTIDE SEQUENCE</scope>
    <source>
        <strain evidence="1">WA0000067209</strain>
    </source>
</reference>
<dbReference type="OrthoDB" id="2419656at2759"/>
<dbReference type="EMBL" id="JAEPQZ010000011">
    <property type="protein sequence ID" value="KAG2175673.1"/>
    <property type="molecule type" value="Genomic_DNA"/>
</dbReference>
<dbReference type="AlphaFoldDB" id="A0A8H7UD93"/>
<gene>
    <name evidence="1" type="ORF">INT43_001320</name>
</gene>
<accession>A0A8H7UD93</accession>
<name>A0A8H7UD93_MORIS</name>
<evidence type="ECO:0000313" key="1">
    <source>
        <dbReference type="EMBL" id="KAG2175673.1"/>
    </source>
</evidence>
<protein>
    <submittedName>
        <fullName evidence="1">Uncharacterized protein</fullName>
    </submittedName>
</protein>
<keyword evidence="2" id="KW-1185">Reference proteome</keyword>
<proteinExistence type="predicted"/>
<dbReference type="Proteomes" id="UP000654370">
    <property type="component" value="Unassembled WGS sequence"/>
</dbReference>
<sequence>MTHRVRFIAIDLQVTDRQRRVSFDLAHNTVHILPSMKQIKHMIQMREKAEQEKQATNQEILDEPIIDEIEKELQACTCQDNDTDSSVLSSMSPEDSMCIKSCLKKTSAIKFETEQAFKTKGTKCSEQRKKNRRSKDFVSSNGRDIFVHTSDVVPAQMTSRHTLYSSLDPALVAKTISAH</sequence>